<dbReference type="Proteomes" id="UP001140560">
    <property type="component" value="Unassembled WGS sequence"/>
</dbReference>
<evidence type="ECO:0000256" key="5">
    <source>
        <dbReference type="ARBA" id="ARBA00023136"/>
    </source>
</evidence>
<dbReference type="SUPFAM" id="SSF103473">
    <property type="entry name" value="MFS general substrate transporter"/>
    <property type="match status" value="1"/>
</dbReference>
<dbReference type="InterPro" id="IPR011701">
    <property type="entry name" value="MFS"/>
</dbReference>
<feature type="transmembrane region" description="Helical" evidence="7">
    <location>
        <begin position="95"/>
        <end position="114"/>
    </location>
</feature>
<dbReference type="AlphaFoldDB" id="A0A9W8YCB8"/>
<feature type="transmembrane region" description="Helical" evidence="7">
    <location>
        <begin position="121"/>
        <end position="143"/>
    </location>
</feature>
<evidence type="ECO:0000256" key="1">
    <source>
        <dbReference type="ARBA" id="ARBA00004141"/>
    </source>
</evidence>
<keyword evidence="9" id="KW-1185">Reference proteome</keyword>
<gene>
    <name evidence="8" type="ORF">N0V83_004627</name>
</gene>
<comment type="subcellular location">
    <subcellularLocation>
        <location evidence="1">Membrane</location>
        <topology evidence="1">Multi-pass membrane protein</topology>
    </subcellularLocation>
</comment>
<evidence type="ECO:0000256" key="4">
    <source>
        <dbReference type="ARBA" id="ARBA00022989"/>
    </source>
</evidence>
<dbReference type="PANTHER" id="PTHR43791:SF54">
    <property type="entry name" value="MAJOR FACILITATOR SUPERFAMILY (MFS) PROFILE DOMAIN-CONTAINING PROTEIN-RELATED"/>
    <property type="match status" value="1"/>
</dbReference>
<evidence type="ECO:0000256" key="3">
    <source>
        <dbReference type="ARBA" id="ARBA00022692"/>
    </source>
</evidence>
<feature type="transmembrane region" description="Helical" evidence="7">
    <location>
        <begin position="355"/>
        <end position="375"/>
    </location>
</feature>
<dbReference type="Pfam" id="PF07690">
    <property type="entry name" value="MFS_1"/>
    <property type="match status" value="1"/>
</dbReference>
<dbReference type="Gene3D" id="1.20.1250.20">
    <property type="entry name" value="MFS general substrate transporter like domains"/>
    <property type="match status" value="2"/>
</dbReference>
<keyword evidence="2" id="KW-0813">Transport</keyword>
<name>A0A9W8YCB8_9PLEO</name>
<feature type="transmembrane region" description="Helical" evidence="7">
    <location>
        <begin position="418"/>
        <end position="437"/>
    </location>
</feature>
<organism evidence="8 9">
    <name type="scientific">Neocucurbitaria cava</name>
    <dbReference type="NCBI Taxonomy" id="798079"/>
    <lineage>
        <taxon>Eukaryota</taxon>
        <taxon>Fungi</taxon>
        <taxon>Dikarya</taxon>
        <taxon>Ascomycota</taxon>
        <taxon>Pezizomycotina</taxon>
        <taxon>Dothideomycetes</taxon>
        <taxon>Pleosporomycetidae</taxon>
        <taxon>Pleosporales</taxon>
        <taxon>Pleosporineae</taxon>
        <taxon>Cucurbitariaceae</taxon>
        <taxon>Neocucurbitaria</taxon>
    </lineage>
</organism>
<protein>
    <recommendedName>
        <fullName evidence="10">Major facilitator superfamily (MFS) profile domain-containing protein</fullName>
    </recommendedName>
</protein>
<keyword evidence="3 7" id="KW-0812">Transmembrane</keyword>
<feature type="transmembrane region" description="Helical" evidence="7">
    <location>
        <begin position="149"/>
        <end position="173"/>
    </location>
</feature>
<keyword evidence="4 7" id="KW-1133">Transmembrane helix</keyword>
<sequence length="508" mass="55734">MADIAKMQSNSLSEEKTNPETSVTAIAEYDEYVGLCEVMTEDKMKKLVRKIDIRVLPQLIILYLMSYIDRTNVGNAKLFGALADMGLSGQDWNTALSVFFITYALGAVPSNIMLQKFGPRIWLPTIMLCVSIILICCSMQSTMAGWTTFRVLLGLVEAGVFPGCSAVLTTWYAAGLNEVSMRKCADIHCCRYSPHEVHTRMTIFYMGASAAGAFSGLLAYAIGQLDGTWGYKGWRWIFCLEGIFTALLSIAAFWIIHDTPSKVSWLTAEEKRFVVLRHKFSAGGESGVAEKEEFSLAAVRQVFEKSSLIMSSIKNLGYSAATAQAMTAPPYIFASLVTVFSGWAADRYKQRMLSVLLPNLLAMIGFIIIIVSVRYKDLPGVTLFGIFFAIGGLYPISPAVTAWTALNLAGTMKRSVGIGAMIAFSQLGGIVGSNIYISTQSPTYPVGFGVSISMLGLFGIVWPACYSFMLKRINANRAKISAEEVRAKYTEKELAEMGDESPLFRYST</sequence>
<feature type="transmembrane region" description="Helical" evidence="7">
    <location>
        <begin position="51"/>
        <end position="68"/>
    </location>
</feature>
<dbReference type="InterPro" id="IPR036259">
    <property type="entry name" value="MFS_trans_sf"/>
</dbReference>
<feature type="transmembrane region" description="Helical" evidence="7">
    <location>
        <begin position="203"/>
        <end position="222"/>
    </location>
</feature>
<dbReference type="EMBL" id="JAPEUY010000007">
    <property type="protein sequence ID" value="KAJ4371410.1"/>
    <property type="molecule type" value="Genomic_DNA"/>
</dbReference>
<comment type="caution">
    <text evidence="8">The sequence shown here is derived from an EMBL/GenBank/DDBJ whole genome shotgun (WGS) entry which is preliminary data.</text>
</comment>
<accession>A0A9W8YCB8</accession>
<evidence type="ECO:0000256" key="2">
    <source>
        <dbReference type="ARBA" id="ARBA00022448"/>
    </source>
</evidence>
<evidence type="ECO:0000256" key="7">
    <source>
        <dbReference type="SAM" id="Phobius"/>
    </source>
</evidence>
<reference evidence="8" key="1">
    <citation type="submission" date="2022-10" db="EMBL/GenBank/DDBJ databases">
        <title>Tapping the CABI collections for fungal endophytes: first genome assemblies for Collariella, Neodidymelliopsis, Ascochyta clinopodiicola, Didymella pomorum, Didymosphaeria variabile, Neocosmospora piperis and Neocucurbitaria cava.</title>
        <authorList>
            <person name="Hill R."/>
        </authorList>
    </citation>
    <scope>NUCLEOTIDE SEQUENCE</scope>
    <source>
        <strain evidence="8">IMI 356814</strain>
    </source>
</reference>
<evidence type="ECO:0000313" key="9">
    <source>
        <dbReference type="Proteomes" id="UP001140560"/>
    </source>
</evidence>
<dbReference type="OrthoDB" id="2962993at2759"/>
<dbReference type="GO" id="GO:0016020">
    <property type="term" value="C:membrane"/>
    <property type="evidence" value="ECO:0007669"/>
    <property type="project" value="UniProtKB-SubCell"/>
</dbReference>
<feature type="transmembrane region" description="Helical" evidence="7">
    <location>
        <begin position="234"/>
        <end position="256"/>
    </location>
</feature>
<feature type="transmembrane region" description="Helical" evidence="7">
    <location>
        <begin position="443"/>
        <end position="469"/>
    </location>
</feature>
<dbReference type="PANTHER" id="PTHR43791">
    <property type="entry name" value="PERMEASE-RELATED"/>
    <property type="match status" value="1"/>
</dbReference>
<evidence type="ECO:0000313" key="8">
    <source>
        <dbReference type="EMBL" id="KAJ4371410.1"/>
    </source>
</evidence>
<feature type="transmembrane region" description="Helical" evidence="7">
    <location>
        <begin position="381"/>
        <end position="406"/>
    </location>
</feature>
<evidence type="ECO:0000256" key="6">
    <source>
        <dbReference type="SAM" id="MobiDB-lite"/>
    </source>
</evidence>
<dbReference type="GO" id="GO:0022857">
    <property type="term" value="F:transmembrane transporter activity"/>
    <property type="evidence" value="ECO:0007669"/>
    <property type="project" value="InterPro"/>
</dbReference>
<feature type="region of interest" description="Disordered" evidence="6">
    <location>
        <begin position="1"/>
        <end position="20"/>
    </location>
</feature>
<proteinExistence type="predicted"/>
<evidence type="ECO:0008006" key="10">
    <source>
        <dbReference type="Google" id="ProtNLM"/>
    </source>
</evidence>
<keyword evidence="5 7" id="KW-0472">Membrane</keyword>